<evidence type="ECO:0000313" key="3">
    <source>
        <dbReference type="Proteomes" id="UP000249464"/>
    </source>
</evidence>
<keyword evidence="3" id="KW-1185">Reference proteome</keyword>
<sequence>MLRSSSIFPKSRRASSRPPALRPLSISQGKWVNAASKWCNYQLRARVYPRSLTHLPRW</sequence>
<accession>A0A2X0MTA3</accession>
<proteinExistence type="predicted"/>
<feature type="region of interest" description="Disordered" evidence="1">
    <location>
        <begin position="1"/>
        <end position="21"/>
    </location>
</feature>
<protein>
    <submittedName>
        <fullName evidence="2">BQ5605_C006g04158 protein</fullName>
    </submittedName>
</protein>
<evidence type="ECO:0000256" key="1">
    <source>
        <dbReference type="SAM" id="MobiDB-lite"/>
    </source>
</evidence>
<dbReference type="EMBL" id="FQNC01000044">
    <property type="protein sequence ID" value="SGY56690.1"/>
    <property type="molecule type" value="Genomic_DNA"/>
</dbReference>
<evidence type="ECO:0000313" key="2">
    <source>
        <dbReference type="EMBL" id="SGY56690.1"/>
    </source>
</evidence>
<gene>
    <name evidence="2" type="primary">BQ5605_C006g04158</name>
    <name evidence="2" type="ORF">BQ5605_C006G04158</name>
</gene>
<dbReference type="Proteomes" id="UP000249464">
    <property type="component" value="Unassembled WGS sequence"/>
</dbReference>
<name>A0A2X0MTA3_9BASI</name>
<organism evidence="2 3">
    <name type="scientific">Microbotryum silenes-dioicae</name>
    <dbReference type="NCBI Taxonomy" id="796604"/>
    <lineage>
        <taxon>Eukaryota</taxon>
        <taxon>Fungi</taxon>
        <taxon>Dikarya</taxon>
        <taxon>Basidiomycota</taxon>
        <taxon>Pucciniomycotina</taxon>
        <taxon>Microbotryomycetes</taxon>
        <taxon>Microbotryales</taxon>
        <taxon>Microbotryaceae</taxon>
        <taxon>Microbotryum</taxon>
    </lineage>
</organism>
<reference evidence="2 3" key="1">
    <citation type="submission" date="2016-11" db="EMBL/GenBank/DDBJ databases">
        <authorList>
            <person name="Jaros S."/>
            <person name="Januszkiewicz K."/>
            <person name="Wedrychowicz H."/>
        </authorList>
    </citation>
    <scope>NUCLEOTIDE SEQUENCE [LARGE SCALE GENOMIC DNA]</scope>
</reference>
<dbReference type="AlphaFoldDB" id="A0A2X0MTA3"/>